<evidence type="ECO:0000256" key="4">
    <source>
        <dbReference type="ARBA" id="ARBA00022691"/>
    </source>
</evidence>
<dbReference type="EC" id="2.1.1.34" evidence="9"/>
<sequence length="508" mass="55079">MRRSTPNCSFVAQEQRRLLAALDSLDVADVARILEEFVTNERRARLRGVIAARLDAVTVAMDAPHDPHNGAAVLRSCDAFGLQRLHIIERAEQFLVSNTVSRGSERWVDVRTHASTEAAVAELRASGHELVATHPEGELTPRDLSSIPRLALVLGNERDGIRPDLAAACARAVRVPMRGFAESLNVSVTAAILLEHATNGRPGDLPEPYQITLYARALVLTVPHAAEILAARGMRLPCPSEERRPLPRSRAAPSRGSRPRRPCSRRAAPAPRGSLKADNMQPPMRSPGPPRREPRARRAAPRPPAPHGLRARLASAARVATALALLLAGCIEVPPPPPRPPLQPKDIKVPEGVGLEIACTPTGVELCFDARDNNCNGVIDEGCGLHTGILQFTIAWEEPEADVDLNVYDPAGELARVGEPTASGLMKDRDCPRVSGECQEQNVENVFLTEGEPARGRYRVVVRLDKLNDATAPIRVRLSARVGQRSYSMALDLSPSAATEEKSVEFTL</sequence>
<evidence type="ECO:0000313" key="10">
    <source>
        <dbReference type="Proteomes" id="UP000002139"/>
    </source>
</evidence>
<keyword evidence="2 9" id="KW-0489">Methyltransferase</keyword>
<name>A9GR15_SORC5</name>
<evidence type="ECO:0000256" key="1">
    <source>
        <dbReference type="ARBA" id="ARBA00022555"/>
    </source>
</evidence>
<dbReference type="RefSeq" id="WP_012233004.1">
    <property type="nucleotide sequence ID" value="NC_010162.1"/>
</dbReference>
<dbReference type="InterPro" id="IPR029026">
    <property type="entry name" value="tRNA_m1G_MTases_N"/>
</dbReference>
<protein>
    <submittedName>
        <fullName evidence="9">tRNA (Guanosine-2'-O-)-methyltransferase</fullName>
        <ecNumber evidence="9">2.1.1.34</ecNumber>
    </submittedName>
</protein>
<dbReference type="Gene3D" id="3.40.1280.10">
    <property type="match status" value="1"/>
</dbReference>
<feature type="domain" description="tRNA/rRNA methyltransferase SpoU type" evidence="8">
    <location>
        <begin position="57"/>
        <end position="194"/>
    </location>
</feature>
<evidence type="ECO:0000256" key="3">
    <source>
        <dbReference type="ARBA" id="ARBA00022679"/>
    </source>
</evidence>
<keyword evidence="1" id="KW-0820">tRNA-binding</keyword>
<evidence type="ECO:0000256" key="7">
    <source>
        <dbReference type="SAM" id="MobiDB-lite"/>
    </source>
</evidence>
<dbReference type="KEGG" id="scl:sce0369"/>
<dbReference type="PANTHER" id="PTHR43453">
    <property type="entry name" value="RRNA METHYLASE-LIKE"/>
    <property type="match status" value="1"/>
</dbReference>
<keyword evidence="3 9" id="KW-0808">Transferase</keyword>
<dbReference type="InterPro" id="IPR001537">
    <property type="entry name" value="SpoU_MeTrfase"/>
</dbReference>
<dbReference type="OrthoDB" id="9785673at2"/>
<keyword evidence="10" id="KW-1185">Reference proteome</keyword>
<dbReference type="Proteomes" id="UP000002139">
    <property type="component" value="Chromosome"/>
</dbReference>
<dbReference type="eggNOG" id="COG0566">
    <property type="taxonomic scope" value="Bacteria"/>
</dbReference>
<evidence type="ECO:0000313" key="9">
    <source>
        <dbReference type="EMBL" id="CAN90526.1"/>
    </source>
</evidence>
<dbReference type="GO" id="GO:0000049">
    <property type="term" value="F:tRNA binding"/>
    <property type="evidence" value="ECO:0007669"/>
    <property type="project" value="UniProtKB-KW"/>
</dbReference>
<feature type="region of interest" description="Disordered" evidence="7">
    <location>
        <begin position="238"/>
        <end position="308"/>
    </location>
</feature>
<dbReference type="Pfam" id="PF00588">
    <property type="entry name" value="SpoU_methylase"/>
    <property type="match status" value="1"/>
</dbReference>
<evidence type="ECO:0000256" key="5">
    <source>
        <dbReference type="ARBA" id="ARBA00022694"/>
    </source>
</evidence>
<dbReference type="HOGENOM" id="CLU_536257_0_0_7"/>
<dbReference type="SUPFAM" id="SSF75217">
    <property type="entry name" value="alpha/beta knot"/>
    <property type="match status" value="1"/>
</dbReference>
<dbReference type="PANTHER" id="PTHR43453:SF1">
    <property type="entry name" value="TRNA_RRNA METHYLTRANSFERASE SPOU TYPE DOMAIN-CONTAINING PROTEIN"/>
    <property type="match status" value="1"/>
</dbReference>
<proteinExistence type="predicted"/>
<organism evidence="9 10">
    <name type="scientific">Sorangium cellulosum (strain So ce56)</name>
    <name type="common">Polyangium cellulosum (strain So ce56)</name>
    <dbReference type="NCBI Taxonomy" id="448385"/>
    <lineage>
        <taxon>Bacteria</taxon>
        <taxon>Pseudomonadati</taxon>
        <taxon>Myxococcota</taxon>
        <taxon>Polyangia</taxon>
        <taxon>Polyangiales</taxon>
        <taxon>Polyangiaceae</taxon>
        <taxon>Sorangium</taxon>
    </lineage>
</organism>
<dbReference type="InterPro" id="IPR033671">
    <property type="entry name" value="TrmH"/>
</dbReference>
<dbReference type="InterPro" id="IPR029028">
    <property type="entry name" value="Alpha/beta_knot_MTases"/>
</dbReference>
<accession>A9GR15</accession>
<evidence type="ECO:0000256" key="6">
    <source>
        <dbReference type="ARBA" id="ARBA00022884"/>
    </source>
</evidence>
<evidence type="ECO:0000256" key="2">
    <source>
        <dbReference type="ARBA" id="ARBA00022603"/>
    </source>
</evidence>
<dbReference type="STRING" id="448385.sce0369"/>
<dbReference type="BioCyc" id="SCEL448385:SCE_RS47980-MONOMER"/>
<feature type="compositionally biased region" description="Low complexity" evidence="7">
    <location>
        <begin position="265"/>
        <end position="274"/>
    </location>
</feature>
<reference evidence="9 10" key="1">
    <citation type="journal article" date="2007" name="Nat. Biotechnol.">
        <title>Complete genome sequence of the myxobacterium Sorangium cellulosum.</title>
        <authorList>
            <person name="Schneiker S."/>
            <person name="Perlova O."/>
            <person name="Kaiser O."/>
            <person name="Gerth K."/>
            <person name="Alici A."/>
            <person name="Altmeyer M.O."/>
            <person name="Bartels D."/>
            <person name="Bekel T."/>
            <person name="Beyer S."/>
            <person name="Bode E."/>
            <person name="Bode H.B."/>
            <person name="Bolten C.J."/>
            <person name="Choudhuri J.V."/>
            <person name="Doss S."/>
            <person name="Elnakady Y.A."/>
            <person name="Frank B."/>
            <person name="Gaigalat L."/>
            <person name="Goesmann A."/>
            <person name="Groeger C."/>
            <person name="Gross F."/>
            <person name="Jelsbak L."/>
            <person name="Jelsbak L."/>
            <person name="Kalinowski J."/>
            <person name="Kegler C."/>
            <person name="Knauber T."/>
            <person name="Konietzny S."/>
            <person name="Kopp M."/>
            <person name="Krause L."/>
            <person name="Krug D."/>
            <person name="Linke B."/>
            <person name="Mahmud T."/>
            <person name="Martinez-Arias R."/>
            <person name="McHardy A.C."/>
            <person name="Merai M."/>
            <person name="Meyer F."/>
            <person name="Mormann S."/>
            <person name="Munoz-Dorado J."/>
            <person name="Perez J."/>
            <person name="Pradella S."/>
            <person name="Rachid S."/>
            <person name="Raddatz G."/>
            <person name="Rosenau F."/>
            <person name="Rueckert C."/>
            <person name="Sasse F."/>
            <person name="Scharfe M."/>
            <person name="Schuster S.C."/>
            <person name="Suen G."/>
            <person name="Treuner-Lange A."/>
            <person name="Velicer G.J."/>
            <person name="Vorholter F.-J."/>
            <person name="Weissman K.J."/>
            <person name="Welch R.D."/>
            <person name="Wenzel S.C."/>
            <person name="Whitworth D.E."/>
            <person name="Wilhelm S."/>
            <person name="Wittmann C."/>
            <person name="Bloecker H."/>
            <person name="Puehler A."/>
            <person name="Mueller R."/>
        </authorList>
    </citation>
    <scope>NUCLEOTIDE SEQUENCE [LARGE SCALE GENOMIC DNA]</scope>
    <source>
        <strain evidence="10">So ce56</strain>
    </source>
</reference>
<keyword evidence="6" id="KW-0694">RNA-binding</keyword>
<gene>
    <name evidence="9" type="primary">trmH</name>
    <name evidence="9" type="ordered locus">sce0369</name>
</gene>
<keyword evidence="5" id="KW-0819">tRNA processing</keyword>
<dbReference type="GO" id="GO:0002938">
    <property type="term" value="P:tRNA guanine ribose methylation"/>
    <property type="evidence" value="ECO:0007669"/>
    <property type="project" value="TreeGrafter"/>
</dbReference>
<dbReference type="GO" id="GO:0141100">
    <property type="term" value="F:tRNA (guanine(18)-2'-O)-methyltransferase activity"/>
    <property type="evidence" value="ECO:0007669"/>
    <property type="project" value="UniProtKB-EC"/>
</dbReference>
<dbReference type="EMBL" id="AM746676">
    <property type="protein sequence ID" value="CAN90526.1"/>
    <property type="molecule type" value="Genomic_DNA"/>
</dbReference>
<keyword evidence="4" id="KW-0949">S-adenosyl-L-methionine</keyword>
<dbReference type="AlphaFoldDB" id="A9GR15"/>
<dbReference type="CDD" id="cd18092">
    <property type="entry name" value="SpoU-like_TrmH"/>
    <property type="match status" value="1"/>
</dbReference>
<evidence type="ECO:0000259" key="8">
    <source>
        <dbReference type="Pfam" id="PF00588"/>
    </source>
</evidence>